<dbReference type="GO" id="GO:0035091">
    <property type="term" value="F:phosphatidylinositol binding"/>
    <property type="evidence" value="ECO:0007669"/>
    <property type="project" value="TreeGrafter"/>
</dbReference>
<dbReference type="GO" id="GO:0036089">
    <property type="term" value="P:cleavage furrow formation"/>
    <property type="evidence" value="ECO:0007669"/>
    <property type="project" value="TreeGrafter"/>
</dbReference>
<dbReference type="AlphaFoldDB" id="A0A8C7WY73"/>
<evidence type="ECO:0000313" key="3">
    <source>
        <dbReference type="Proteomes" id="UP000694383"/>
    </source>
</evidence>
<dbReference type="PANTHER" id="PTHR45827">
    <property type="entry name" value="SORTING NEXIN"/>
    <property type="match status" value="1"/>
</dbReference>
<protein>
    <recommendedName>
        <fullName evidence="1">Sorting nexin protein WASP-binding domain-containing protein</fullName>
    </recommendedName>
</protein>
<accession>A0A8C7WY73</accession>
<name>A0A8C7WY73_9TELE</name>
<feature type="domain" description="Sorting nexin protein WASP-binding" evidence="1">
    <location>
        <begin position="3"/>
        <end position="75"/>
    </location>
</feature>
<organism evidence="2 3">
    <name type="scientific">Oryzias sinensis</name>
    <name type="common">Chinese medaka</name>
    <dbReference type="NCBI Taxonomy" id="183150"/>
    <lineage>
        <taxon>Eukaryota</taxon>
        <taxon>Metazoa</taxon>
        <taxon>Chordata</taxon>
        <taxon>Craniata</taxon>
        <taxon>Vertebrata</taxon>
        <taxon>Euteleostomi</taxon>
        <taxon>Actinopterygii</taxon>
        <taxon>Neopterygii</taxon>
        <taxon>Teleostei</taxon>
        <taxon>Neoteleostei</taxon>
        <taxon>Acanthomorphata</taxon>
        <taxon>Ovalentaria</taxon>
        <taxon>Atherinomorphae</taxon>
        <taxon>Beloniformes</taxon>
        <taxon>Adrianichthyidae</taxon>
        <taxon>Oryziinae</taxon>
        <taxon>Oryzias</taxon>
    </lineage>
</organism>
<dbReference type="Ensembl" id="ENSOSIT00000005203.1">
    <property type="protein sequence ID" value="ENSOSIP00000004870.1"/>
    <property type="gene ID" value="ENSOSIG00000003330.1"/>
</dbReference>
<dbReference type="GO" id="GO:0097320">
    <property type="term" value="P:plasma membrane tubulation"/>
    <property type="evidence" value="ECO:0007669"/>
    <property type="project" value="TreeGrafter"/>
</dbReference>
<evidence type="ECO:0000259" key="1">
    <source>
        <dbReference type="Pfam" id="PF10456"/>
    </source>
</evidence>
<dbReference type="Pfam" id="PF10456">
    <property type="entry name" value="BAR_3_WASP_bdg"/>
    <property type="match status" value="1"/>
</dbReference>
<sequence length="77" mass="9077">MSRKTTQEGKMDRAQAEGISDRCNIISYATLAEIQHFHQIRVRDFKTQMQHYLQQQIAFFQKITGKLEEALQKYDNA</sequence>
<dbReference type="PANTHER" id="PTHR45827:SF4">
    <property type="entry name" value="SORTING NEXIN-18"/>
    <property type="match status" value="1"/>
</dbReference>
<reference evidence="2" key="1">
    <citation type="submission" date="2025-08" db="UniProtKB">
        <authorList>
            <consortium name="Ensembl"/>
        </authorList>
    </citation>
    <scope>IDENTIFICATION</scope>
</reference>
<dbReference type="InterPro" id="IPR027267">
    <property type="entry name" value="AH/BAR_dom_sf"/>
</dbReference>
<evidence type="ECO:0000313" key="2">
    <source>
        <dbReference type="Ensembl" id="ENSOSIP00000004870.1"/>
    </source>
</evidence>
<dbReference type="Proteomes" id="UP000694383">
    <property type="component" value="Unplaced"/>
</dbReference>
<keyword evidence="3" id="KW-1185">Reference proteome</keyword>
<reference evidence="2" key="2">
    <citation type="submission" date="2025-09" db="UniProtKB">
        <authorList>
            <consortium name="Ensembl"/>
        </authorList>
    </citation>
    <scope>IDENTIFICATION</scope>
</reference>
<dbReference type="GeneTree" id="ENSGT00940000157724"/>
<dbReference type="GO" id="GO:0031410">
    <property type="term" value="C:cytoplasmic vesicle"/>
    <property type="evidence" value="ECO:0007669"/>
    <property type="project" value="TreeGrafter"/>
</dbReference>
<dbReference type="GO" id="GO:0016197">
    <property type="term" value="P:endosomal transport"/>
    <property type="evidence" value="ECO:0007669"/>
    <property type="project" value="TreeGrafter"/>
</dbReference>
<dbReference type="InterPro" id="IPR019497">
    <property type="entry name" value="Sorting_nexin_WASP-bd-dom"/>
</dbReference>
<dbReference type="GO" id="GO:0005886">
    <property type="term" value="C:plasma membrane"/>
    <property type="evidence" value="ECO:0007669"/>
    <property type="project" value="TreeGrafter"/>
</dbReference>
<dbReference type="GO" id="GO:0006897">
    <property type="term" value="P:endocytosis"/>
    <property type="evidence" value="ECO:0007669"/>
    <property type="project" value="TreeGrafter"/>
</dbReference>
<proteinExistence type="predicted"/>
<dbReference type="Gene3D" id="1.20.1270.60">
    <property type="entry name" value="Arfaptin homology (AH) domain/BAR domain"/>
    <property type="match status" value="1"/>
</dbReference>